<evidence type="ECO:0000313" key="2">
    <source>
        <dbReference type="Proteomes" id="UP000316360"/>
    </source>
</evidence>
<dbReference type="SUPFAM" id="SSF53850">
    <property type="entry name" value="Periplasmic binding protein-like II"/>
    <property type="match status" value="1"/>
</dbReference>
<proteinExistence type="predicted"/>
<comment type="caution">
    <text evidence="1">The sequence shown here is derived from an EMBL/GenBank/DDBJ whole genome shotgun (WGS) entry which is preliminary data.</text>
</comment>
<dbReference type="PANTHER" id="PTHR43649">
    <property type="entry name" value="ARABINOSE-BINDING PROTEIN-RELATED"/>
    <property type="match status" value="1"/>
</dbReference>
<gene>
    <name evidence="1" type="ORF">E3J84_07705</name>
</gene>
<name>A0A523RN37_UNCAE</name>
<protein>
    <submittedName>
        <fullName evidence="1">Extracellular solute-binding protein</fullName>
    </submittedName>
</protein>
<dbReference type="Gene3D" id="3.40.190.10">
    <property type="entry name" value="Periplasmic binding protein-like II"/>
    <property type="match status" value="1"/>
</dbReference>
<dbReference type="InterPro" id="IPR050490">
    <property type="entry name" value="Bact_solute-bd_prot1"/>
</dbReference>
<reference evidence="1 2" key="1">
    <citation type="submission" date="2019-03" db="EMBL/GenBank/DDBJ databases">
        <title>Metabolic potential of uncultured bacteria and archaea associated with petroleum seepage in deep-sea sediments.</title>
        <authorList>
            <person name="Dong X."/>
            <person name="Hubert C."/>
        </authorList>
    </citation>
    <scope>NUCLEOTIDE SEQUENCE [LARGE SCALE GENOMIC DNA]</scope>
    <source>
        <strain evidence="1">E44_bin7</strain>
    </source>
</reference>
<accession>A0A523RN37</accession>
<dbReference type="Proteomes" id="UP000316360">
    <property type="component" value="Unassembled WGS sequence"/>
</dbReference>
<dbReference type="InterPro" id="IPR006059">
    <property type="entry name" value="SBP"/>
</dbReference>
<sequence>MKKCILVLVFLAYTLFWGSSVWAEVIKITVDARGGEMETTRVTIFNDAVDALNEQLKKEGSDIQVQLQKNFFVGDRNDHMQRFILASKAGVAPDIFEENHDLFAVLAKAGYVIPLDDYVEKYWKGVYDDFYAGLWASAKYAGKTWTIPQDSTAAVIYFNKMVLRKLGWDEKRINRMVEDVEKGTFTLQDMGLLAKEAVDKGAAKSGIYHRPSAGGWYQVMYLDYGGKLQDPVSGKLVLDKSSSLAQLQFYYDLVHTWKVTPEGMTSMDWRVIRQNFLQGDVLFWLYGSWEWAGLSRSGYYVGDRKVDEDFMWENIGFMLVPAPKKGGTPVTLSQPFSHGISSSCKYPEIAFRLITLASSPELVARHAVLTGHLAVRKASAEVPMYKEDKFTTEVTKMLEYTNTLPNHPLWGKYRDLIYQSVQAVEVGDLKPAEALEWLMDRMRTTLEDKVEIVE</sequence>
<organism evidence="1 2">
    <name type="scientific">Aerophobetes bacterium</name>
    <dbReference type="NCBI Taxonomy" id="2030807"/>
    <lineage>
        <taxon>Bacteria</taxon>
        <taxon>Candidatus Aerophobota</taxon>
    </lineage>
</organism>
<dbReference type="EMBL" id="SOKJ01000438">
    <property type="protein sequence ID" value="TET07190.1"/>
    <property type="molecule type" value="Genomic_DNA"/>
</dbReference>
<dbReference type="PANTHER" id="PTHR43649:SF11">
    <property type="entry name" value="ABC TRANSPORTER SUBSTRATE-BINDING PROTEIN YESO-RELATED"/>
    <property type="match status" value="1"/>
</dbReference>
<dbReference type="Pfam" id="PF01547">
    <property type="entry name" value="SBP_bac_1"/>
    <property type="match status" value="1"/>
</dbReference>
<dbReference type="AlphaFoldDB" id="A0A523RN37"/>
<evidence type="ECO:0000313" key="1">
    <source>
        <dbReference type="EMBL" id="TET07190.1"/>
    </source>
</evidence>